<reference evidence="3 4" key="1">
    <citation type="submission" date="2022-06" db="EMBL/GenBank/DDBJ databases">
        <title>Roseomonas CN29.</title>
        <authorList>
            <person name="Cheng Y."/>
            <person name="He X."/>
        </authorList>
    </citation>
    <scope>NUCLEOTIDE SEQUENCE [LARGE SCALE GENOMIC DNA]</scope>
    <source>
        <strain evidence="3 4">CN29</strain>
    </source>
</reference>
<dbReference type="EMBL" id="JANJOU010000010">
    <property type="protein sequence ID" value="MCR0983195.1"/>
    <property type="molecule type" value="Genomic_DNA"/>
</dbReference>
<dbReference type="Proteomes" id="UP001524642">
    <property type="component" value="Unassembled WGS sequence"/>
</dbReference>
<feature type="compositionally biased region" description="Low complexity" evidence="1">
    <location>
        <begin position="110"/>
        <end position="125"/>
    </location>
</feature>
<feature type="compositionally biased region" description="Basic and acidic residues" evidence="1">
    <location>
        <begin position="94"/>
        <end position="103"/>
    </location>
</feature>
<accession>A0ABT1X508</accession>
<evidence type="ECO:0000256" key="1">
    <source>
        <dbReference type="SAM" id="MobiDB-lite"/>
    </source>
</evidence>
<feature type="chain" id="PRO_5046074457" evidence="2">
    <location>
        <begin position="26"/>
        <end position="155"/>
    </location>
</feature>
<evidence type="ECO:0000313" key="4">
    <source>
        <dbReference type="Proteomes" id="UP001524642"/>
    </source>
</evidence>
<organism evidence="3 4">
    <name type="scientific">Roseomonas populi</name>
    <dbReference type="NCBI Taxonomy" id="3121582"/>
    <lineage>
        <taxon>Bacteria</taxon>
        <taxon>Pseudomonadati</taxon>
        <taxon>Pseudomonadota</taxon>
        <taxon>Alphaproteobacteria</taxon>
        <taxon>Acetobacterales</taxon>
        <taxon>Roseomonadaceae</taxon>
        <taxon>Roseomonas</taxon>
    </lineage>
</organism>
<proteinExistence type="predicted"/>
<gene>
    <name evidence="3" type="ORF">NRP21_14155</name>
</gene>
<dbReference type="RefSeq" id="WP_257716864.1">
    <property type="nucleotide sequence ID" value="NZ_JANJOU010000010.1"/>
</dbReference>
<keyword evidence="4" id="KW-1185">Reference proteome</keyword>
<protein>
    <submittedName>
        <fullName evidence="3">Uncharacterized protein</fullName>
    </submittedName>
</protein>
<feature type="signal peptide" evidence="2">
    <location>
        <begin position="1"/>
        <end position="25"/>
    </location>
</feature>
<evidence type="ECO:0000313" key="3">
    <source>
        <dbReference type="EMBL" id="MCR0983195.1"/>
    </source>
</evidence>
<feature type="region of interest" description="Disordered" evidence="1">
    <location>
        <begin position="136"/>
        <end position="155"/>
    </location>
</feature>
<evidence type="ECO:0000256" key="2">
    <source>
        <dbReference type="SAM" id="SignalP"/>
    </source>
</evidence>
<sequence>MLMTRICAGFLGLSLVGLLPAPAAAQSWPSDSGPTGDYLGLSLRQFERLSPPPVERNLGERVVPDMPVTDVPGSVEVGTPYVATPLPSPSTRTARSDRTESRRTTRRRGSSNIRSASGGSSGAVSWDELRRELADRDQQIQDLRRQLDQERRSSR</sequence>
<feature type="region of interest" description="Disordered" evidence="1">
    <location>
        <begin position="50"/>
        <end position="125"/>
    </location>
</feature>
<keyword evidence="2" id="KW-0732">Signal</keyword>
<name>A0ABT1X508_9PROT</name>
<comment type="caution">
    <text evidence="3">The sequence shown here is derived from an EMBL/GenBank/DDBJ whole genome shotgun (WGS) entry which is preliminary data.</text>
</comment>